<name>A0A6J4L4H1_9SPHI</name>
<proteinExistence type="predicted"/>
<feature type="region of interest" description="Disordered" evidence="1">
    <location>
        <begin position="20"/>
        <end position="42"/>
    </location>
</feature>
<feature type="signal peptide" evidence="2">
    <location>
        <begin position="1"/>
        <end position="21"/>
    </location>
</feature>
<organism evidence="3">
    <name type="scientific">uncultured Cytophagales bacterium</name>
    <dbReference type="NCBI Taxonomy" id="158755"/>
    <lineage>
        <taxon>Bacteria</taxon>
        <taxon>Pseudomonadati</taxon>
        <taxon>Bacteroidota</taxon>
        <taxon>Sphingobacteriia</taxon>
        <taxon>Sphingobacteriales</taxon>
        <taxon>environmental samples</taxon>
    </lineage>
</organism>
<feature type="region of interest" description="Disordered" evidence="1">
    <location>
        <begin position="60"/>
        <end position="141"/>
    </location>
</feature>
<keyword evidence="2" id="KW-0732">Signal</keyword>
<dbReference type="AlphaFoldDB" id="A0A6J4L4H1"/>
<feature type="compositionally biased region" description="Polar residues" evidence="1">
    <location>
        <begin position="100"/>
        <end position="109"/>
    </location>
</feature>
<feature type="compositionally biased region" description="Basic and acidic residues" evidence="1">
    <location>
        <begin position="78"/>
        <end position="88"/>
    </location>
</feature>
<sequence length="141" mass="15351">MKAFAILTAGLLGVATLTASAQTSPSRQATDPAYSRHNYKHPQKAAVAKAEDDQTLSASTFSGMEGQVNPVATRRNYKVQDRNRKRTDALLILPAKPVERTNNPLTSPDNYKRQQQPAPKAKKPAPLPEEPMANTDGAEQK</sequence>
<feature type="compositionally biased region" description="Polar residues" evidence="1">
    <location>
        <begin position="20"/>
        <end position="29"/>
    </location>
</feature>
<evidence type="ECO:0000313" key="3">
    <source>
        <dbReference type="EMBL" id="CAA9323889.1"/>
    </source>
</evidence>
<evidence type="ECO:0000256" key="2">
    <source>
        <dbReference type="SAM" id="SignalP"/>
    </source>
</evidence>
<evidence type="ECO:0000256" key="1">
    <source>
        <dbReference type="SAM" id="MobiDB-lite"/>
    </source>
</evidence>
<gene>
    <name evidence="3" type="ORF">AVDCRST_MAG56-7444</name>
</gene>
<protein>
    <submittedName>
        <fullName evidence="3">Uncharacterized protein</fullName>
    </submittedName>
</protein>
<accession>A0A6J4L4H1</accession>
<reference evidence="3" key="1">
    <citation type="submission" date="2020-02" db="EMBL/GenBank/DDBJ databases">
        <authorList>
            <person name="Meier V. D."/>
        </authorList>
    </citation>
    <scope>NUCLEOTIDE SEQUENCE</scope>
    <source>
        <strain evidence="3">AVDCRST_MAG56</strain>
    </source>
</reference>
<feature type="chain" id="PRO_5026778931" evidence="2">
    <location>
        <begin position="22"/>
        <end position="141"/>
    </location>
</feature>
<dbReference type="EMBL" id="CADCTQ010000585">
    <property type="protein sequence ID" value="CAA9323889.1"/>
    <property type="molecule type" value="Genomic_DNA"/>
</dbReference>